<evidence type="ECO:0000256" key="1">
    <source>
        <dbReference type="SAM" id="MobiDB-lite"/>
    </source>
</evidence>
<accession>A0AAQ3WYM9</accession>
<evidence type="ECO:0000313" key="3">
    <source>
        <dbReference type="Proteomes" id="UP001341281"/>
    </source>
</evidence>
<sequence>MAGCAGSRGRHCFRLLWMEGGSLLVSSAWKWKATLARRVSSAWMATLARRGSWILARRVSSAWMASLARRGSSIQASRESSAWCREYPAGMLMILVVNRRARESSAWTVILLACQEFPAGTLILVVCRRREPSAWTVILLVCRRRDPSARMAIPVRPLASSSPVCLEPWANAAARRRRGAQRVVLPKVGRTAPIRRKAAGSRMAGHRGMARRKAAGSRMADHRGMARMKAAGSRMAGHRGMARMKAAGSRMADHRGMARRKAALRAWGCCRPWAAAPERKSFLAGRGAAASWSSSLAATGVTLSSLAATGVTASSLSSLAGMGMSSPAVRVDGDPRGGALGGRALRGRAGDAVPPSVGGGGGACGARGEEVVLVGEVPERPLQPAHRRGHGPPEQVARHVELLDGGHPGDGPRERALEVVAADVEHSHHPEQAHLRRDAPAELVVDEHDLIQRVRHPPDGGRDAAAEAVVREHDDGGGGVAQVGRDGAGEAVVVEDDGVERAVEERGWDGALEVVEAEVPERGEGEDDGGEGTDEAVVAEVELVEEAEVEEGVGQHAAEAVGVEVEQGEVGEAAGQVGGEVARDVGVVEVDAGDRQGAVGRVRRAEDALTLGPAQLEVKLNGSEKMAVRFQACSAAYAACSRGLVGWEDAGGGDRARERAAAKRASARRRWWWWWRRRRPPPPVPVVEARGAGIAALAARVAEVRVLVGVGVGARGSGVWEDWRSELVK</sequence>
<dbReference type="Proteomes" id="UP001341281">
    <property type="component" value="Chromosome 06"/>
</dbReference>
<name>A0AAQ3WYM9_PASNO</name>
<reference evidence="2 3" key="1">
    <citation type="submission" date="2024-02" db="EMBL/GenBank/DDBJ databases">
        <title>High-quality chromosome-scale genome assembly of Pensacola bahiagrass (Paspalum notatum Flugge var. saurae).</title>
        <authorList>
            <person name="Vega J.M."/>
            <person name="Podio M."/>
            <person name="Orjuela J."/>
            <person name="Siena L.A."/>
            <person name="Pessino S.C."/>
            <person name="Combes M.C."/>
            <person name="Mariac C."/>
            <person name="Albertini E."/>
            <person name="Pupilli F."/>
            <person name="Ortiz J.P.A."/>
            <person name="Leblanc O."/>
        </authorList>
    </citation>
    <scope>NUCLEOTIDE SEQUENCE [LARGE SCALE GENOMIC DNA]</scope>
    <source>
        <strain evidence="2">R1</strain>
        <tissue evidence="2">Leaf</tissue>
    </source>
</reference>
<keyword evidence="3" id="KW-1185">Reference proteome</keyword>
<proteinExistence type="predicted"/>
<feature type="compositionally biased region" description="Basic residues" evidence="1">
    <location>
        <begin position="197"/>
        <end position="215"/>
    </location>
</feature>
<gene>
    <name evidence="2" type="ORF">U9M48_026294</name>
</gene>
<dbReference type="EMBL" id="CP144750">
    <property type="protein sequence ID" value="WVZ78610.1"/>
    <property type="molecule type" value="Genomic_DNA"/>
</dbReference>
<evidence type="ECO:0000313" key="2">
    <source>
        <dbReference type="EMBL" id="WVZ78610.1"/>
    </source>
</evidence>
<feature type="region of interest" description="Disordered" evidence="1">
    <location>
        <begin position="197"/>
        <end position="223"/>
    </location>
</feature>
<organism evidence="2 3">
    <name type="scientific">Paspalum notatum var. saurae</name>
    <dbReference type="NCBI Taxonomy" id="547442"/>
    <lineage>
        <taxon>Eukaryota</taxon>
        <taxon>Viridiplantae</taxon>
        <taxon>Streptophyta</taxon>
        <taxon>Embryophyta</taxon>
        <taxon>Tracheophyta</taxon>
        <taxon>Spermatophyta</taxon>
        <taxon>Magnoliopsida</taxon>
        <taxon>Liliopsida</taxon>
        <taxon>Poales</taxon>
        <taxon>Poaceae</taxon>
        <taxon>PACMAD clade</taxon>
        <taxon>Panicoideae</taxon>
        <taxon>Andropogonodae</taxon>
        <taxon>Paspaleae</taxon>
        <taxon>Paspalinae</taxon>
        <taxon>Paspalum</taxon>
    </lineage>
</organism>
<feature type="region of interest" description="Disordered" evidence="1">
    <location>
        <begin position="328"/>
        <end position="363"/>
    </location>
</feature>
<dbReference type="AlphaFoldDB" id="A0AAQ3WYM9"/>
<protein>
    <submittedName>
        <fullName evidence="2">Uncharacterized protein</fullName>
    </submittedName>
</protein>